<evidence type="ECO:0000313" key="2">
    <source>
        <dbReference type="EMBL" id="CAL6058177.1"/>
    </source>
</evidence>
<comment type="caution">
    <text evidence="1">The sequence shown here is derived from an EMBL/GenBank/DDBJ whole genome shotgun (WGS) entry which is preliminary data.</text>
</comment>
<dbReference type="EMBL" id="CAXDID020000219">
    <property type="protein sequence ID" value="CAL6058177.1"/>
    <property type="molecule type" value="Genomic_DNA"/>
</dbReference>
<protein>
    <submittedName>
        <fullName evidence="2">Hypothetical_protein</fullName>
    </submittedName>
</protein>
<evidence type="ECO:0000313" key="3">
    <source>
        <dbReference type="Proteomes" id="UP001642409"/>
    </source>
</evidence>
<dbReference type="AlphaFoldDB" id="A0AA86RDM3"/>
<evidence type="ECO:0000313" key="1">
    <source>
        <dbReference type="EMBL" id="CAI9972066.1"/>
    </source>
</evidence>
<proteinExistence type="predicted"/>
<reference evidence="2 3" key="2">
    <citation type="submission" date="2024-07" db="EMBL/GenBank/DDBJ databases">
        <authorList>
            <person name="Akdeniz Z."/>
        </authorList>
    </citation>
    <scope>NUCLEOTIDE SEQUENCE [LARGE SCALE GENOMIC DNA]</scope>
</reference>
<dbReference type="Proteomes" id="UP001642409">
    <property type="component" value="Unassembled WGS sequence"/>
</dbReference>
<keyword evidence="3" id="KW-1185">Reference proteome</keyword>
<name>A0AA86RDM3_9EUKA</name>
<reference evidence="1" key="1">
    <citation type="submission" date="2023-06" db="EMBL/GenBank/DDBJ databases">
        <authorList>
            <person name="Kurt Z."/>
        </authorList>
    </citation>
    <scope>NUCLEOTIDE SEQUENCE</scope>
</reference>
<gene>
    <name evidence="2" type="ORF">HINF_LOCUS48067</name>
    <name evidence="1" type="ORF">HINF_LOCUS59711</name>
</gene>
<organism evidence="1">
    <name type="scientific">Hexamita inflata</name>
    <dbReference type="NCBI Taxonomy" id="28002"/>
    <lineage>
        <taxon>Eukaryota</taxon>
        <taxon>Metamonada</taxon>
        <taxon>Diplomonadida</taxon>
        <taxon>Hexamitidae</taxon>
        <taxon>Hexamitinae</taxon>
        <taxon>Hexamita</taxon>
    </lineage>
</organism>
<sequence length="1196" mass="139507">MHDGSQTGKSTLQLAIFYAFLFHPDLTKTPIILNNSGGSRTQPLYYQNNLQIEKQIGSLNTNFKLQIEQTQNINVDSFINLVVANLNDFKAYPDNIVNLAQEIQNVLQTMQQIQIIAQATILKKDNILQNYSNNNINKILAEPYFNIIINIVIQLYSNLKLNTEEFLQITNSDIISFFLFINKYKHDKSQTPEPKIVVQAVILIDEISVNDIAIKKDSKIKLLNQAKFIIQSLSQNESEFMEIYTPKINILLKDSQYQNIFSILNTNNVLEIMMLIFPLSLFLKENSIVKLTTSPQFKILKSSSKWESNDVQDAMKYIFDILSELSDLDGFEALSYRDLLNAFTNLSQINSDFNQIFNYELIQQQIAAACNCCQNTEIIYQYSKQYTAGDIQCVLSGTNARMIDFVNYTMLLKHTGGSILRNLGDNIYLHIVSIIVPQLHASLLQQQYYKNGIGSVKFGILPKDISDSNLIFDIFQVIQANAISYIQQQCPAVSPQLVITDEQYKIIYSRTQETYLFHPKIERLLNKIKIDNYLNQLAICKQISKTSSTSYKISESYKSNLLIYYGRKKSVITENNSINIQIQPLSTSNQPVLANQVNRLIQELFMRLNEHQLPEEIINSFVSTILNNVKLVNKNVQIHESFCLLHFLSYLSRMSNVQQIISKVIEKINLIIWNEQYYQELIDINNKIVVQTEQKYIEVVSMTQYDQAVNILKASQIIVLHLSVLTFQKIYFQTMQEFQLKLAYIIRSKSACNKTTKNFENYNILNKIILNKVQYLFNQFFDKYKTLLNDLNPNLLQLIQYNQFDEQQVYEINFDLGELNKAFDISQDFLKLNIQFDENYFKQKKYLKDIEEYHQILKLNEIKSKQLFSQIIATKYYAVETARISKKLELISQIEEIQNIFEQGQTFLQNKELQSYSEQIDIQNQIAQTLKQFNDRILNQQSQQVTQYKQILENQLIQKQLIQLINNQTEFNQILLEKKICKPGYVIKYLTGQQQNIQKEVNDILEIPPINDWAISVMQPELAVFYNVNDENIQQLPDIQQLDNTEQYQQFIQKQLDIIEIASNYFIQQQNKQIVIIAIPIDNNQLKQTGAGNKRKFPKIADFIIGIKFANENAKQSFDLNKLIYIQQNDLYSLFLKPGSHNDIENDDKRLIMIQNDILKFPIFEYKIKNDKMINNQEFTANDQKFIQFELNSEIF</sequence>
<dbReference type="EMBL" id="CATOUU010001103">
    <property type="protein sequence ID" value="CAI9972066.1"/>
    <property type="molecule type" value="Genomic_DNA"/>
</dbReference>
<accession>A0AA86RDM3</accession>